<dbReference type="InterPro" id="IPR036397">
    <property type="entry name" value="RNaseH_sf"/>
</dbReference>
<dbReference type="InterPro" id="IPR050900">
    <property type="entry name" value="Transposase_IS3/IS150/IS904"/>
</dbReference>
<dbReference type="InterPro" id="IPR012337">
    <property type="entry name" value="RNaseH-like_sf"/>
</dbReference>
<gene>
    <name evidence="1" type="ORF">ASZ90_000120</name>
</gene>
<accession>A0A0W8GA08</accession>
<proteinExistence type="predicted"/>
<sequence length="87" mass="10456">MNNQGIAVERARVKRLMRKMGQMAIYQKTRTSVPHHEHKVYPYLLRGLQIDRPDHVWCADITHVPMNREFLYLVTILDWHSRAMLSW</sequence>
<evidence type="ECO:0000313" key="1">
    <source>
        <dbReference type="EMBL" id="KUG29979.1"/>
    </source>
</evidence>
<dbReference type="GO" id="GO:0003676">
    <property type="term" value="F:nucleic acid binding"/>
    <property type="evidence" value="ECO:0007669"/>
    <property type="project" value="InterPro"/>
</dbReference>
<dbReference type="EMBL" id="LNQE01000012">
    <property type="protein sequence ID" value="KUG29979.1"/>
    <property type="molecule type" value="Genomic_DNA"/>
</dbReference>
<dbReference type="SUPFAM" id="SSF53098">
    <property type="entry name" value="Ribonuclease H-like"/>
    <property type="match status" value="1"/>
</dbReference>
<dbReference type="Gene3D" id="3.30.420.10">
    <property type="entry name" value="Ribonuclease H-like superfamily/Ribonuclease H"/>
    <property type="match status" value="1"/>
</dbReference>
<protein>
    <submittedName>
        <fullName evidence="1">Mobile element protein</fullName>
    </submittedName>
</protein>
<dbReference type="PANTHER" id="PTHR46889">
    <property type="entry name" value="TRANSPOSASE INSF FOR INSERTION SEQUENCE IS3B-RELATED"/>
    <property type="match status" value="1"/>
</dbReference>
<dbReference type="AlphaFoldDB" id="A0A0W8GA08"/>
<organism evidence="1">
    <name type="scientific">hydrocarbon metagenome</name>
    <dbReference type="NCBI Taxonomy" id="938273"/>
    <lineage>
        <taxon>unclassified sequences</taxon>
        <taxon>metagenomes</taxon>
        <taxon>ecological metagenomes</taxon>
    </lineage>
</organism>
<name>A0A0W8GA08_9ZZZZ</name>
<reference evidence="1" key="1">
    <citation type="journal article" date="2015" name="Proc. Natl. Acad. Sci. U.S.A.">
        <title>Networks of energetic and metabolic interactions define dynamics in microbial communities.</title>
        <authorList>
            <person name="Embree M."/>
            <person name="Liu J.K."/>
            <person name="Al-Bassam M.M."/>
            <person name="Zengler K."/>
        </authorList>
    </citation>
    <scope>NUCLEOTIDE SEQUENCE</scope>
</reference>
<comment type="caution">
    <text evidence="1">The sequence shown here is derived from an EMBL/GenBank/DDBJ whole genome shotgun (WGS) entry which is preliminary data.</text>
</comment>